<dbReference type="Gene3D" id="2.60.40.3910">
    <property type="entry name" value="Inclusion body protein"/>
    <property type="match status" value="1"/>
</dbReference>
<comment type="caution">
    <text evidence="1">The sequence shown here is derived from an EMBL/GenBank/DDBJ whole genome shotgun (WGS) entry which is preliminary data.</text>
</comment>
<protein>
    <recommendedName>
        <fullName evidence="3">Inclusion body protein</fullName>
    </recommendedName>
</protein>
<gene>
    <name evidence="1" type="ORF">Xbud_03682</name>
</gene>
<dbReference type="RefSeq" id="WP_099137422.1">
    <property type="nucleotide sequence ID" value="NZ_CAWNNJ010000115.1"/>
</dbReference>
<dbReference type="InterPro" id="IPR021087">
    <property type="entry name" value="Uncharacterised_PixA/AidA"/>
</dbReference>
<evidence type="ECO:0008006" key="3">
    <source>
        <dbReference type="Google" id="ProtNLM"/>
    </source>
</evidence>
<evidence type="ECO:0000313" key="1">
    <source>
        <dbReference type="EMBL" id="PHM23033.1"/>
    </source>
</evidence>
<organism evidence="1 2">
    <name type="scientific">Xenorhabdus budapestensis</name>
    <dbReference type="NCBI Taxonomy" id="290110"/>
    <lineage>
        <taxon>Bacteria</taxon>
        <taxon>Pseudomonadati</taxon>
        <taxon>Pseudomonadota</taxon>
        <taxon>Gammaproteobacteria</taxon>
        <taxon>Enterobacterales</taxon>
        <taxon>Morganellaceae</taxon>
        <taxon>Xenorhabdus</taxon>
    </lineage>
</organism>
<dbReference type="OrthoDB" id="8705346at2"/>
<proteinExistence type="predicted"/>
<reference evidence="1 2" key="1">
    <citation type="journal article" date="2017" name="Nat. Microbiol.">
        <title>Natural product diversity associated with the nematode symbionts Photorhabdus and Xenorhabdus.</title>
        <authorList>
            <person name="Tobias N.J."/>
            <person name="Wolff H."/>
            <person name="Djahanschiri B."/>
            <person name="Grundmann F."/>
            <person name="Kronenwerth M."/>
            <person name="Shi Y.M."/>
            <person name="Simonyi S."/>
            <person name="Grun P."/>
            <person name="Shapiro-Ilan D."/>
            <person name="Pidot S.J."/>
            <person name="Stinear T.P."/>
            <person name="Ebersberger I."/>
            <person name="Bode H.B."/>
        </authorList>
    </citation>
    <scope>NUCLEOTIDE SEQUENCE [LARGE SCALE GENOMIC DNA]</scope>
    <source>
        <strain evidence="1 2">DSM 16342</strain>
    </source>
</reference>
<dbReference type="AlphaFoldDB" id="A0A2D0IMM0"/>
<evidence type="ECO:0000313" key="2">
    <source>
        <dbReference type="Proteomes" id="UP000225833"/>
    </source>
</evidence>
<dbReference type="Proteomes" id="UP000225833">
    <property type="component" value="Unassembled WGS sequence"/>
</dbReference>
<dbReference type="EMBL" id="NIBS01000046">
    <property type="protein sequence ID" value="PHM23033.1"/>
    <property type="molecule type" value="Genomic_DNA"/>
</dbReference>
<accession>A0A2D0IMM0</accession>
<sequence length="175" mass="19657">MADVIDILVAIDEKVIVRENQYNKNPSKPELVDSKYVHVMTYDESLITDNHGEQLTLLSIARGDQIRWRGISLSPVDSPYSAILTSFLPDNVADYDEYLSRATRKPLSKNVPVVQAGTGNIGFQVVPNDYWLSEVKKSPVTQPVTLPSTGYFTIYDQTSQPIGYCKWHHTLVLVS</sequence>
<name>A0A2D0IMM0_XENBU</name>
<dbReference type="InterPro" id="IPR038712">
    <property type="entry name" value="PixA-like_sf"/>
</dbReference>
<dbReference type="Pfam" id="PF12306">
    <property type="entry name" value="PixA"/>
    <property type="match status" value="1"/>
</dbReference>